<evidence type="ECO:0000256" key="16">
    <source>
        <dbReference type="HAMAP-Rule" id="MF_00037"/>
    </source>
</evidence>
<evidence type="ECO:0000256" key="10">
    <source>
        <dbReference type="ARBA" id="ARBA00022960"/>
    </source>
</evidence>
<dbReference type="SUPFAM" id="SSF56176">
    <property type="entry name" value="FAD-binding/transporter-associated domain-like"/>
    <property type="match status" value="1"/>
</dbReference>
<keyword evidence="12 16" id="KW-0560">Oxidoreductase</keyword>
<reference evidence="18 19" key="1">
    <citation type="journal article" date="2016" name="Nat. Commun.">
        <title>Thousands of microbial genomes shed light on interconnected biogeochemical processes in an aquifer system.</title>
        <authorList>
            <person name="Anantharaman K."/>
            <person name="Brown C.T."/>
            <person name="Hug L.A."/>
            <person name="Sharon I."/>
            <person name="Castelle C.J."/>
            <person name="Probst A.J."/>
            <person name="Thomas B.C."/>
            <person name="Singh A."/>
            <person name="Wilkins M.J."/>
            <person name="Karaoz U."/>
            <person name="Brodie E.L."/>
            <person name="Williams K.H."/>
            <person name="Hubbard S.S."/>
            <person name="Banfield J.F."/>
        </authorList>
    </citation>
    <scope>NUCLEOTIDE SEQUENCE [LARGE SCALE GENOMIC DNA]</scope>
</reference>
<dbReference type="GO" id="GO:0008360">
    <property type="term" value="P:regulation of cell shape"/>
    <property type="evidence" value="ECO:0007669"/>
    <property type="project" value="UniProtKB-KW"/>
</dbReference>
<name>A0A1G2CDK6_9BACT</name>
<dbReference type="InterPro" id="IPR016166">
    <property type="entry name" value="FAD-bd_PCMH"/>
</dbReference>
<evidence type="ECO:0000256" key="6">
    <source>
        <dbReference type="ARBA" id="ARBA00022618"/>
    </source>
</evidence>
<evidence type="ECO:0000256" key="4">
    <source>
        <dbReference type="ARBA" id="ARBA00004752"/>
    </source>
</evidence>
<proteinExistence type="inferred from homology"/>
<dbReference type="AlphaFoldDB" id="A0A1G2CDK6"/>
<keyword evidence="14 16" id="KW-0961">Cell wall biogenesis/degradation</keyword>
<dbReference type="InterPro" id="IPR003170">
    <property type="entry name" value="MurB"/>
</dbReference>
<dbReference type="EMBL" id="MHKX01000001">
    <property type="protein sequence ID" value="OGY98839.1"/>
    <property type="molecule type" value="Genomic_DNA"/>
</dbReference>
<dbReference type="PANTHER" id="PTHR21071:SF4">
    <property type="entry name" value="UDP-N-ACETYLENOLPYRUVOYLGLUCOSAMINE REDUCTASE"/>
    <property type="match status" value="1"/>
</dbReference>
<dbReference type="Proteomes" id="UP000179059">
    <property type="component" value="Unassembled WGS sequence"/>
</dbReference>
<dbReference type="PANTHER" id="PTHR21071">
    <property type="entry name" value="UDP-N-ACETYLENOLPYRUVOYLGLUCOSAMINE REDUCTASE"/>
    <property type="match status" value="1"/>
</dbReference>
<comment type="subcellular location">
    <subcellularLocation>
        <location evidence="3 16">Cytoplasm</location>
    </subcellularLocation>
</comment>
<dbReference type="InterPro" id="IPR036318">
    <property type="entry name" value="FAD-bd_PCMH-like_sf"/>
</dbReference>
<evidence type="ECO:0000313" key="19">
    <source>
        <dbReference type="Proteomes" id="UP000179059"/>
    </source>
</evidence>
<comment type="similarity">
    <text evidence="16">Belongs to the MurB family.</text>
</comment>
<dbReference type="InterPro" id="IPR016167">
    <property type="entry name" value="FAD-bd_PCMH_sub1"/>
</dbReference>
<dbReference type="GO" id="GO:0009252">
    <property type="term" value="P:peptidoglycan biosynthetic process"/>
    <property type="evidence" value="ECO:0007669"/>
    <property type="project" value="UniProtKB-UniRule"/>
</dbReference>
<dbReference type="GO" id="GO:0071949">
    <property type="term" value="F:FAD binding"/>
    <property type="evidence" value="ECO:0007669"/>
    <property type="project" value="InterPro"/>
</dbReference>
<dbReference type="Gene3D" id="3.30.465.10">
    <property type="match status" value="1"/>
</dbReference>
<evidence type="ECO:0000259" key="17">
    <source>
        <dbReference type="PROSITE" id="PS51387"/>
    </source>
</evidence>
<evidence type="ECO:0000256" key="11">
    <source>
        <dbReference type="ARBA" id="ARBA00022984"/>
    </source>
</evidence>
<organism evidence="18 19">
    <name type="scientific">Candidatus Liptonbacteria bacterium RIFCSPHIGHO2_01_FULL_57_28</name>
    <dbReference type="NCBI Taxonomy" id="1798647"/>
    <lineage>
        <taxon>Bacteria</taxon>
        <taxon>Candidatus Liptoniibacteriota</taxon>
    </lineage>
</organism>
<evidence type="ECO:0000256" key="5">
    <source>
        <dbReference type="ARBA" id="ARBA00022490"/>
    </source>
</evidence>
<evidence type="ECO:0000256" key="12">
    <source>
        <dbReference type="ARBA" id="ARBA00023002"/>
    </source>
</evidence>
<evidence type="ECO:0000256" key="2">
    <source>
        <dbReference type="ARBA" id="ARBA00003921"/>
    </source>
</evidence>
<dbReference type="Pfam" id="PF02873">
    <property type="entry name" value="MurB_C"/>
    <property type="match status" value="1"/>
</dbReference>
<dbReference type="NCBIfam" id="NF010480">
    <property type="entry name" value="PRK13905.1"/>
    <property type="match status" value="1"/>
</dbReference>
<comment type="pathway">
    <text evidence="4 16">Cell wall biogenesis; peptidoglycan biosynthesis.</text>
</comment>
<protein>
    <recommendedName>
        <fullName evidence="16">UDP-N-acetylenolpyruvoylglucosamine reductase</fullName>
        <ecNumber evidence="16">1.3.1.98</ecNumber>
    </recommendedName>
    <alternativeName>
        <fullName evidence="16">UDP-N-acetylmuramate dehydrogenase</fullName>
    </alternativeName>
</protein>
<feature type="active site" evidence="16">
    <location>
        <position position="305"/>
    </location>
</feature>
<feature type="active site" description="Proton donor" evidence="16">
    <location>
        <position position="213"/>
    </location>
</feature>
<evidence type="ECO:0000256" key="13">
    <source>
        <dbReference type="ARBA" id="ARBA00023306"/>
    </source>
</evidence>
<dbReference type="SUPFAM" id="SSF56194">
    <property type="entry name" value="Uridine diphospho-N-Acetylenolpyruvylglucosamine reductase, MurB, C-terminal domain"/>
    <property type="match status" value="1"/>
</dbReference>
<keyword evidence="8 16" id="KW-0274">FAD</keyword>
<dbReference type="Pfam" id="PF01565">
    <property type="entry name" value="FAD_binding_4"/>
    <property type="match status" value="1"/>
</dbReference>
<keyword evidence="9 16" id="KW-0521">NADP</keyword>
<comment type="caution">
    <text evidence="18">The sequence shown here is derived from an EMBL/GenBank/DDBJ whole genome shotgun (WGS) entry which is preliminary data.</text>
</comment>
<keyword evidence="7 16" id="KW-0285">Flavoprotein</keyword>
<keyword evidence="6 16" id="KW-0132">Cell division</keyword>
<dbReference type="NCBIfam" id="TIGR00179">
    <property type="entry name" value="murB"/>
    <property type="match status" value="1"/>
</dbReference>
<dbReference type="STRING" id="1798647.A2855_01545"/>
<dbReference type="InterPro" id="IPR036635">
    <property type="entry name" value="MurB_C_sf"/>
</dbReference>
<dbReference type="HAMAP" id="MF_00037">
    <property type="entry name" value="MurB"/>
    <property type="match status" value="1"/>
</dbReference>
<keyword evidence="13 16" id="KW-0131">Cell cycle</keyword>
<evidence type="ECO:0000256" key="9">
    <source>
        <dbReference type="ARBA" id="ARBA00022857"/>
    </source>
</evidence>
<dbReference type="PROSITE" id="PS51387">
    <property type="entry name" value="FAD_PCMH"/>
    <property type="match status" value="1"/>
</dbReference>
<comment type="catalytic activity">
    <reaction evidence="15 16">
        <text>UDP-N-acetyl-alpha-D-muramate + NADP(+) = UDP-N-acetyl-3-O-(1-carboxyvinyl)-alpha-D-glucosamine + NADPH + H(+)</text>
        <dbReference type="Rhea" id="RHEA:12248"/>
        <dbReference type="ChEBI" id="CHEBI:15378"/>
        <dbReference type="ChEBI" id="CHEBI:57783"/>
        <dbReference type="ChEBI" id="CHEBI:58349"/>
        <dbReference type="ChEBI" id="CHEBI:68483"/>
        <dbReference type="ChEBI" id="CHEBI:70757"/>
        <dbReference type="EC" id="1.3.1.98"/>
    </reaction>
</comment>
<evidence type="ECO:0000256" key="8">
    <source>
        <dbReference type="ARBA" id="ARBA00022827"/>
    </source>
</evidence>
<evidence type="ECO:0000256" key="1">
    <source>
        <dbReference type="ARBA" id="ARBA00001974"/>
    </source>
</evidence>
<evidence type="ECO:0000313" key="18">
    <source>
        <dbReference type="EMBL" id="OGY98839.1"/>
    </source>
</evidence>
<accession>A0A1G2CDK6</accession>
<sequence length="309" mass="34443">MPRFQENVPLSEHSNYKIGGPARYFFTARTEASLKSALTEAKRRKLPVFLIGGATNLLFPDKGFNGLVIKCAFGGLERRGNRIHIGAGVSITKLIRFAAQNNLAGLEWAGGLPGTVGGAIRGNAGCFGGETKDSIVEVRGMDTRTLQVITRPRQGCRFAYRSSIYKEKQGREVVLAAVFALKKGRKDAIWRVAKKNIDWRKERHPLEYPNIGSIFKNVPVQNVPHRWQKDLAANPKMDPFPVVPAARLIARANMKGKRRGGAMISLKHTNFIVNVRKAKAADVKYLVKFVQRTIKRKFGIELEPEVQIL</sequence>
<evidence type="ECO:0000256" key="3">
    <source>
        <dbReference type="ARBA" id="ARBA00004496"/>
    </source>
</evidence>
<comment type="function">
    <text evidence="2 16">Cell wall formation.</text>
</comment>
<feature type="domain" description="FAD-binding PCMH-type" evidence="17">
    <location>
        <begin position="17"/>
        <end position="184"/>
    </location>
</feature>
<dbReference type="UniPathway" id="UPA00219"/>
<dbReference type="GO" id="GO:0008762">
    <property type="term" value="F:UDP-N-acetylmuramate dehydrogenase activity"/>
    <property type="evidence" value="ECO:0007669"/>
    <property type="project" value="UniProtKB-UniRule"/>
</dbReference>
<keyword evidence="11 16" id="KW-0573">Peptidoglycan synthesis</keyword>
<dbReference type="InterPro" id="IPR006094">
    <property type="entry name" value="Oxid_FAD_bind_N"/>
</dbReference>
<dbReference type="GO" id="GO:0051301">
    <property type="term" value="P:cell division"/>
    <property type="evidence" value="ECO:0007669"/>
    <property type="project" value="UniProtKB-KW"/>
</dbReference>
<dbReference type="InterPro" id="IPR016169">
    <property type="entry name" value="FAD-bd_PCMH_sub2"/>
</dbReference>
<gene>
    <name evidence="16" type="primary">murB</name>
    <name evidence="18" type="ORF">A2855_01545</name>
</gene>
<dbReference type="GO" id="GO:0071555">
    <property type="term" value="P:cell wall organization"/>
    <property type="evidence" value="ECO:0007669"/>
    <property type="project" value="UniProtKB-KW"/>
</dbReference>
<dbReference type="Gene3D" id="3.90.78.10">
    <property type="entry name" value="UDP-N-acetylenolpyruvoylglucosamine reductase, C-terminal domain"/>
    <property type="match status" value="1"/>
</dbReference>
<dbReference type="InterPro" id="IPR011601">
    <property type="entry name" value="MurB_C"/>
</dbReference>
<evidence type="ECO:0000256" key="15">
    <source>
        <dbReference type="ARBA" id="ARBA00048914"/>
    </source>
</evidence>
<feature type="active site" evidence="16">
    <location>
        <position position="161"/>
    </location>
</feature>
<dbReference type="Gene3D" id="3.30.43.10">
    <property type="entry name" value="Uridine Diphospho-n-acetylenolpyruvylglucosamine Reductase, domain 2"/>
    <property type="match status" value="1"/>
</dbReference>
<evidence type="ECO:0000256" key="14">
    <source>
        <dbReference type="ARBA" id="ARBA00023316"/>
    </source>
</evidence>
<dbReference type="EC" id="1.3.1.98" evidence="16"/>
<keyword evidence="5 16" id="KW-0963">Cytoplasm</keyword>
<evidence type="ECO:0000256" key="7">
    <source>
        <dbReference type="ARBA" id="ARBA00022630"/>
    </source>
</evidence>
<dbReference type="GO" id="GO:0005829">
    <property type="term" value="C:cytosol"/>
    <property type="evidence" value="ECO:0007669"/>
    <property type="project" value="TreeGrafter"/>
</dbReference>
<comment type="cofactor">
    <cofactor evidence="1 16">
        <name>FAD</name>
        <dbReference type="ChEBI" id="CHEBI:57692"/>
    </cofactor>
</comment>
<keyword evidence="10 16" id="KW-0133">Cell shape</keyword>